<accession>A0A2X0KVF6</accession>
<evidence type="ECO:0000313" key="1">
    <source>
        <dbReference type="EMBL" id="SCZ95826.1"/>
    </source>
</evidence>
<dbReference type="EMBL" id="FMWP01000087">
    <property type="protein sequence ID" value="SCZ95826.1"/>
    <property type="molecule type" value="Genomic_DNA"/>
</dbReference>
<sequence>MTPTPSSNLQCRTRPNWLTSHRATINWQRHKSKSYKSQAFIAGPPNQPALYSMPMLTDPDNRLKGQHRNFLFEPYCNWAESKLKTGIRINAKANMGVVDQMRLQGGDNRLLYHDNPRVYHVMVRLHKIMTLTYPSASFDLDSQLRFSFVWLSEFLSKGLEWSQEWRSMEVLG</sequence>
<evidence type="ECO:0000313" key="2">
    <source>
        <dbReference type="Proteomes" id="UP000249723"/>
    </source>
</evidence>
<protein>
    <submittedName>
        <fullName evidence="1">BZ3500_MvSof-1268-A1-R1_Chr8-1g09823 protein</fullName>
    </submittedName>
</protein>
<name>A0A2X0KVF6_9BASI</name>
<gene>
    <name evidence="1" type="ORF">BZ3500_MVSOF-1268-A1-R1_CHR8-1G09823</name>
</gene>
<dbReference type="AlphaFoldDB" id="A0A2X0KVF6"/>
<keyword evidence="2" id="KW-1185">Reference proteome</keyword>
<reference evidence="2" key="1">
    <citation type="submission" date="2016-10" db="EMBL/GenBank/DDBJ databases">
        <authorList>
            <person name="Jeantristanb JTB J.-T."/>
            <person name="Ricardo R."/>
        </authorList>
    </citation>
    <scope>NUCLEOTIDE SEQUENCE [LARGE SCALE GENOMIC DNA]</scope>
</reference>
<proteinExistence type="predicted"/>
<organism evidence="1 2">
    <name type="scientific">Microbotryum saponariae</name>
    <dbReference type="NCBI Taxonomy" id="289078"/>
    <lineage>
        <taxon>Eukaryota</taxon>
        <taxon>Fungi</taxon>
        <taxon>Dikarya</taxon>
        <taxon>Basidiomycota</taxon>
        <taxon>Pucciniomycotina</taxon>
        <taxon>Microbotryomycetes</taxon>
        <taxon>Microbotryales</taxon>
        <taxon>Microbotryaceae</taxon>
        <taxon>Microbotryum</taxon>
    </lineage>
</organism>
<dbReference type="Proteomes" id="UP000249723">
    <property type="component" value="Unassembled WGS sequence"/>
</dbReference>